<accession>A0A934HWI1</accession>
<dbReference type="CDD" id="cd02022">
    <property type="entry name" value="DPCK"/>
    <property type="match status" value="1"/>
</dbReference>
<dbReference type="GO" id="GO:0004140">
    <property type="term" value="F:dephospho-CoA kinase activity"/>
    <property type="evidence" value="ECO:0007669"/>
    <property type="project" value="UniProtKB-UniRule"/>
</dbReference>
<dbReference type="InterPro" id="IPR027417">
    <property type="entry name" value="P-loop_NTPase"/>
</dbReference>
<dbReference type="EMBL" id="JAEEGB010000004">
    <property type="protein sequence ID" value="MBI6871645.1"/>
    <property type="molecule type" value="Genomic_DNA"/>
</dbReference>
<keyword evidence="3 5" id="KW-0418">Kinase</keyword>
<dbReference type="Pfam" id="PF01121">
    <property type="entry name" value="CoaE"/>
    <property type="match status" value="1"/>
</dbReference>
<evidence type="ECO:0000256" key="2">
    <source>
        <dbReference type="ARBA" id="ARBA00022840"/>
    </source>
</evidence>
<organism evidence="5 6">
    <name type="scientific">Clostridium aciditolerans</name>
    <dbReference type="NCBI Taxonomy" id="339861"/>
    <lineage>
        <taxon>Bacteria</taxon>
        <taxon>Bacillati</taxon>
        <taxon>Bacillota</taxon>
        <taxon>Clostridia</taxon>
        <taxon>Eubacteriales</taxon>
        <taxon>Clostridiaceae</taxon>
        <taxon>Clostridium</taxon>
    </lineage>
</organism>
<comment type="caution">
    <text evidence="5">The sequence shown here is derived from an EMBL/GenBank/DDBJ whole genome shotgun (WGS) entry which is preliminary data.</text>
</comment>
<evidence type="ECO:0000256" key="3">
    <source>
        <dbReference type="HAMAP-Rule" id="MF_00376"/>
    </source>
</evidence>
<evidence type="ECO:0000256" key="4">
    <source>
        <dbReference type="NCBIfam" id="TIGR00152"/>
    </source>
</evidence>
<comment type="function">
    <text evidence="3">Catalyzes the phosphorylation of the 3'-hydroxyl group of dephosphocoenzyme A to form coenzyme A.</text>
</comment>
<comment type="catalytic activity">
    <reaction evidence="3">
        <text>3'-dephospho-CoA + ATP = ADP + CoA + H(+)</text>
        <dbReference type="Rhea" id="RHEA:18245"/>
        <dbReference type="ChEBI" id="CHEBI:15378"/>
        <dbReference type="ChEBI" id="CHEBI:30616"/>
        <dbReference type="ChEBI" id="CHEBI:57287"/>
        <dbReference type="ChEBI" id="CHEBI:57328"/>
        <dbReference type="ChEBI" id="CHEBI:456216"/>
        <dbReference type="EC" id="2.7.1.24"/>
    </reaction>
</comment>
<keyword evidence="3 5" id="KW-0808">Transferase</keyword>
<dbReference type="InterPro" id="IPR001977">
    <property type="entry name" value="Depp_CoAkinase"/>
</dbReference>
<keyword evidence="6" id="KW-1185">Reference proteome</keyword>
<sequence length="207" mass="24289">MIKIGITGGIGSGKSTISDMLRKKGFSIIDADIVAREVLKIYPEILQKVKEQFGKEFFNEKGELKRKEFGNYIFAVEERRKKYENIIMPFIIEYIFINLDKFKEEGKQVCFVDAATLIENNLHKHMDVNILVWVDSKTQIERVKNRDHLTEEQVIDRISSQMPLEDKKKVCDFIIDNSKTLEYTEKELYRALREIGKKYRGVECLKL</sequence>
<dbReference type="SUPFAM" id="SSF52540">
    <property type="entry name" value="P-loop containing nucleoside triphosphate hydrolases"/>
    <property type="match status" value="1"/>
</dbReference>
<dbReference type="EC" id="2.7.1.24" evidence="3 4"/>
<protein>
    <recommendedName>
        <fullName evidence="3 4">Dephospho-CoA kinase</fullName>
        <ecNumber evidence="3 4">2.7.1.24</ecNumber>
    </recommendedName>
    <alternativeName>
        <fullName evidence="3">Dephosphocoenzyme A kinase</fullName>
    </alternativeName>
</protein>
<dbReference type="AlphaFoldDB" id="A0A934HWI1"/>
<keyword evidence="1 3" id="KW-0547">Nucleotide-binding</keyword>
<reference evidence="5" key="1">
    <citation type="submission" date="2020-12" db="EMBL/GenBank/DDBJ databases">
        <title>Clostridium thailandense sp. nov., a novel acetogenic bacterium isolated from peat land soil in Thailand.</title>
        <authorList>
            <person name="Chaikitkaew S."/>
            <person name="Birkeland N.K."/>
        </authorList>
    </citation>
    <scope>NUCLEOTIDE SEQUENCE</scope>
    <source>
        <strain evidence="5">DSM 17425</strain>
    </source>
</reference>
<dbReference type="GO" id="GO:0005524">
    <property type="term" value="F:ATP binding"/>
    <property type="evidence" value="ECO:0007669"/>
    <property type="project" value="UniProtKB-UniRule"/>
</dbReference>
<proteinExistence type="inferred from homology"/>
<dbReference type="PANTHER" id="PTHR10695">
    <property type="entry name" value="DEPHOSPHO-COA KINASE-RELATED"/>
    <property type="match status" value="1"/>
</dbReference>
<comment type="subcellular location">
    <subcellularLocation>
        <location evidence="3">Cytoplasm</location>
    </subcellularLocation>
</comment>
<comment type="pathway">
    <text evidence="3">Cofactor biosynthesis; coenzyme A biosynthesis; CoA from (R)-pantothenate: step 5/5.</text>
</comment>
<keyword evidence="3" id="KW-0963">Cytoplasm</keyword>
<dbReference type="HAMAP" id="MF_00376">
    <property type="entry name" value="Dephospho_CoA_kinase"/>
    <property type="match status" value="1"/>
</dbReference>
<keyword evidence="2 3" id="KW-0067">ATP-binding</keyword>
<dbReference type="RefSeq" id="WP_211141099.1">
    <property type="nucleotide sequence ID" value="NZ_JAEEGB010000004.1"/>
</dbReference>
<dbReference type="GO" id="GO:0005737">
    <property type="term" value="C:cytoplasm"/>
    <property type="evidence" value="ECO:0007669"/>
    <property type="project" value="UniProtKB-SubCell"/>
</dbReference>
<dbReference type="PANTHER" id="PTHR10695:SF46">
    <property type="entry name" value="BIFUNCTIONAL COENZYME A SYNTHASE-RELATED"/>
    <property type="match status" value="1"/>
</dbReference>
<evidence type="ECO:0000313" key="6">
    <source>
        <dbReference type="Proteomes" id="UP000622687"/>
    </source>
</evidence>
<comment type="similarity">
    <text evidence="3">Belongs to the CoaE family.</text>
</comment>
<dbReference type="Proteomes" id="UP000622687">
    <property type="component" value="Unassembled WGS sequence"/>
</dbReference>
<feature type="binding site" evidence="3">
    <location>
        <begin position="11"/>
        <end position="16"/>
    </location>
    <ligand>
        <name>ATP</name>
        <dbReference type="ChEBI" id="CHEBI:30616"/>
    </ligand>
</feature>
<gene>
    <name evidence="3" type="primary">coaE</name>
    <name evidence="5" type="ORF">I6U51_02850</name>
</gene>
<name>A0A934HWI1_9CLOT</name>
<dbReference type="PROSITE" id="PS51219">
    <property type="entry name" value="DPCK"/>
    <property type="match status" value="1"/>
</dbReference>
<dbReference type="NCBIfam" id="TIGR00152">
    <property type="entry name" value="dephospho-CoA kinase"/>
    <property type="match status" value="1"/>
</dbReference>
<keyword evidence="3" id="KW-0173">Coenzyme A biosynthesis</keyword>
<evidence type="ECO:0000256" key="1">
    <source>
        <dbReference type="ARBA" id="ARBA00022741"/>
    </source>
</evidence>
<evidence type="ECO:0000313" key="5">
    <source>
        <dbReference type="EMBL" id="MBI6871645.1"/>
    </source>
</evidence>
<dbReference type="GO" id="GO:0015937">
    <property type="term" value="P:coenzyme A biosynthetic process"/>
    <property type="evidence" value="ECO:0007669"/>
    <property type="project" value="UniProtKB-UniRule"/>
</dbReference>
<dbReference type="Gene3D" id="3.40.50.300">
    <property type="entry name" value="P-loop containing nucleotide triphosphate hydrolases"/>
    <property type="match status" value="1"/>
</dbReference>